<evidence type="ECO:0000256" key="1">
    <source>
        <dbReference type="ARBA" id="ARBA00023015"/>
    </source>
</evidence>
<evidence type="ECO:0000259" key="4">
    <source>
        <dbReference type="PROSITE" id="PS50949"/>
    </source>
</evidence>
<dbReference type="Gene3D" id="1.20.120.530">
    <property type="entry name" value="GntR ligand-binding domain-like"/>
    <property type="match status" value="1"/>
</dbReference>
<feature type="domain" description="HTH gntR-type" evidence="4">
    <location>
        <begin position="9"/>
        <end position="77"/>
    </location>
</feature>
<dbReference type="InterPro" id="IPR000524">
    <property type="entry name" value="Tscrpt_reg_HTH_GntR"/>
</dbReference>
<comment type="caution">
    <text evidence="5">The sequence shown here is derived from an EMBL/GenBank/DDBJ whole genome shotgun (WGS) entry which is preliminary data.</text>
</comment>
<dbReference type="PROSITE" id="PS50949">
    <property type="entry name" value="HTH_GNTR"/>
    <property type="match status" value="1"/>
</dbReference>
<dbReference type="CDD" id="cd07377">
    <property type="entry name" value="WHTH_GntR"/>
    <property type="match status" value="1"/>
</dbReference>
<dbReference type="InterPro" id="IPR011711">
    <property type="entry name" value="GntR_C"/>
</dbReference>
<dbReference type="EMBL" id="JAJNBZ010000006">
    <property type="protein sequence ID" value="MCE5169821.1"/>
    <property type="molecule type" value="Genomic_DNA"/>
</dbReference>
<protein>
    <submittedName>
        <fullName evidence="5">FadR family transcriptional regulator</fullName>
    </submittedName>
</protein>
<gene>
    <name evidence="5" type="ORF">LQV63_10900</name>
</gene>
<keyword evidence="6" id="KW-1185">Reference proteome</keyword>
<dbReference type="RefSeq" id="WP_233696716.1">
    <property type="nucleotide sequence ID" value="NZ_JAJNBZ010000006.1"/>
</dbReference>
<dbReference type="SUPFAM" id="SSF46785">
    <property type="entry name" value="Winged helix' DNA-binding domain"/>
    <property type="match status" value="1"/>
</dbReference>
<dbReference type="Pfam" id="PF07729">
    <property type="entry name" value="FCD"/>
    <property type="match status" value="1"/>
</dbReference>
<sequence>MTIKKIKYHRVYEDVIEQIENLILEGNLAPGDVLPTERELAQAFGISRGTLREAFRILEREGLIETRPGGGRFLNKNLNEAEDKKRIMENIERATIIELLEAREIFETGIVELAAERATDQDIREIEIAFEKWGKIDRDSDDPVNPDQAFHLSIAKATHNVVLVNLIDLHIDLLQKTLVKTVEIPGRKDEVYKEHYNIMQAIKEKNPLKAKEALLHHLHQVKQNILLNRVESNG</sequence>
<dbReference type="PANTHER" id="PTHR43537:SF5">
    <property type="entry name" value="UXU OPERON TRANSCRIPTIONAL REGULATOR"/>
    <property type="match status" value="1"/>
</dbReference>
<dbReference type="PRINTS" id="PR00035">
    <property type="entry name" value="HTHGNTR"/>
</dbReference>
<reference evidence="5 6" key="1">
    <citation type="submission" date="2021-11" db="EMBL/GenBank/DDBJ databases">
        <title>Draft genome sequence of Paenibacillus profundus YoMME, a new Gram-positive bacteria with exoelectrogenic properties.</title>
        <authorList>
            <person name="Hubenova Y."/>
            <person name="Hubenova E."/>
            <person name="Manasiev Y."/>
            <person name="Peykov S."/>
            <person name="Mitov M."/>
        </authorList>
    </citation>
    <scope>NUCLEOTIDE SEQUENCE [LARGE SCALE GENOMIC DNA]</scope>
    <source>
        <strain evidence="5 6">YoMME</strain>
    </source>
</reference>
<dbReference type="InterPro" id="IPR008920">
    <property type="entry name" value="TF_FadR/GntR_C"/>
</dbReference>
<dbReference type="PANTHER" id="PTHR43537">
    <property type="entry name" value="TRANSCRIPTIONAL REGULATOR, GNTR FAMILY"/>
    <property type="match status" value="1"/>
</dbReference>
<evidence type="ECO:0000313" key="5">
    <source>
        <dbReference type="EMBL" id="MCE5169821.1"/>
    </source>
</evidence>
<dbReference type="Proteomes" id="UP001199916">
    <property type="component" value="Unassembled WGS sequence"/>
</dbReference>
<dbReference type="Pfam" id="PF00392">
    <property type="entry name" value="GntR"/>
    <property type="match status" value="1"/>
</dbReference>
<organism evidence="5 6">
    <name type="scientific">Paenibacillus profundus</name>
    <dbReference type="NCBI Taxonomy" id="1173085"/>
    <lineage>
        <taxon>Bacteria</taxon>
        <taxon>Bacillati</taxon>
        <taxon>Bacillota</taxon>
        <taxon>Bacilli</taxon>
        <taxon>Bacillales</taxon>
        <taxon>Paenibacillaceae</taxon>
        <taxon>Paenibacillus</taxon>
    </lineage>
</organism>
<evidence type="ECO:0000313" key="6">
    <source>
        <dbReference type="Proteomes" id="UP001199916"/>
    </source>
</evidence>
<dbReference type="InterPro" id="IPR036388">
    <property type="entry name" value="WH-like_DNA-bd_sf"/>
</dbReference>
<proteinExistence type="predicted"/>
<dbReference type="SMART" id="SM00895">
    <property type="entry name" value="FCD"/>
    <property type="match status" value="1"/>
</dbReference>
<dbReference type="SUPFAM" id="SSF48008">
    <property type="entry name" value="GntR ligand-binding domain-like"/>
    <property type="match status" value="1"/>
</dbReference>
<evidence type="ECO:0000256" key="3">
    <source>
        <dbReference type="ARBA" id="ARBA00023163"/>
    </source>
</evidence>
<dbReference type="Gene3D" id="1.10.10.10">
    <property type="entry name" value="Winged helix-like DNA-binding domain superfamily/Winged helix DNA-binding domain"/>
    <property type="match status" value="1"/>
</dbReference>
<dbReference type="InterPro" id="IPR036390">
    <property type="entry name" value="WH_DNA-bd_sf"/>
</dbReference>
<dbReference type="SMART" id="SM00345">
    <property type="entry name" value="HTH_GNTR"/>
    <property type="match status" value="1"/>
</dbReference>
<keyword evidence="1" id="KW-0805">Transcription regulation</keyword>
<keyword evidence="2" id="KW-0238">DNA-binding</keyword>
<accession>A0ABS8YHJ9</accession>
<keyword evidence="3" id="KW-0804">Transcription</keyword>
<name>A0ABS8YHJ9_9BACL</name>
<evidence type="ECO:0000256" key="2">
    <source>
        <dbReference type="ARBA" id="ARBA00023125"/>
    </source>
</evidence>